<feature type="transmembrane region" description="Helical" evidence="5">
    <location>
        <begin position="204"/>
        <end position="222"/>
    </location>
</feature>
<feature type="transmembrane region" description="Helical" evidence="5">
    <location>
        <begin position="45"/>
        <end position="65"/>
    </location>
</feature>
<feature type="transmembrane region" description="Helical" evidence="5">
    <location>
        <begin position="161"/>
        <end position="183"/>
    </location>
</feature>
<keyword evidence="4 5" id="KW-0472">Membrane</keyword>
<evidence type="ECO:0000256" key="2">
    <source>
        <dbReference type="ARBA" id="ARBA00022692"/>
    </source>
</evidence>
<organism evidence="6 7">
    <name type="scientific">Penicillium argentinense</name>
    <dbReference type="NCBI Taxonomy" id="1131581"/>
    <lineage>
        <taxon>Eukaryota</taxon>
        <taxon>Fungi</taxon>
        <taxon>Dikarya</taxon>
        <taxon>Ascomycota</taxon>
        <taxon>Pezizomycotina</taxon>
        <taxon>Eurotiomycetes</taxon>
        <taxon>Eurotiomycetidae</taxon>
        <taxon>Eurotiales</taxon>
        <taxon>Aspergillaceae</taxon>
        <taxon>Penicillium</taxon>
    </lineage>
</organism>
<dbReference type="EMBL" id="JAPQKI010000005">
    <property type="protein sequence ID" value="KAJ5098130.1"/>
    <property type="molecule type" value="Genomic_DNA"/>
</dbReference>
<accession>A0A9W9K9P2</accession>
<feature type="transmembrane region" description="Helical" evidence="5">
    <location>
        <begin position="12"/>
        <end position="33"/>
    </location>
</feature>
<name>A0A9W9K9P2_9EURO</name>
<dbReference type="PANTHER" id="PTHR31465">
    <property type="entry name" value="PROTEIN RTA1-RELATED"/>
    <property type="match status" value="1"/>
</dbReference>
<comment type="subcellular location">
    <subcellularLocation>
        <location evidence="1">Membrane</location>
        <topology evidence="1">Multi-pass membrane protein</topology>
    </subcellularLocation>
</comment>
<dbReference type="Pfam" id="PF04479">
    <property type="entry name" value="RTA1"/>
    <property type="match status" value="1"/>
</dbReference>
<dbReference type="Proteomes" id="UP001149074">
    <property type="component" value="Unassembled WGS sequence"/>
</dbReference>
<reference evidence="6" key="2">
    <citation type="journal article" date="2023" name="IMA Fungus">
        <title>Comparative genomic study of the Penicillium genus elucidates a diverse pangenome and 15 lateral gene transfer events.</title>
        <authorList>
            <person name="Petersen C."/>
            <person name="Sorensen T."/>
            <person name="Nielsen M.R."/>
            <person name="Sondergaard T.E."/>
            <person name="Sorensen J.L."/>
            <person name="Fitzpatrick D.A."/>
            <person name="Frisvad J.C."/>
            <person name="Nielsen K.L."/>
        </authorList>
    </citation>
    <scope>NUCLEOTIDE SEQUENCE</scope>
    <source>
        <strain evidence="6">IBT 30761</strain>
    </source>
</reference>
<evidence type="ECO:0000256" key="4">
    <source>
        <dbReference type="ARBA" id="ARBA00023136"/>
    </source>
</evidence>
<comment type="caution">
    <text evidence="6">The sequence shown here is derived from an EMBL/GenBank/DDBJ whole genome shotgun (WGS) entry which is preliminary data.</text>
</comment>
<evidence type="ECO:0000256" key="5">
    <source>
        <dbReference type="SAM" id="Phobius"/>
    </source>
</evidence>
<keyword evidence="2 5" id="KW-0812">Transmembrane</keyword>
<protein>
    <submittedName>
        <fullName evidence="6">Uncharacterized protein</fullName>
    </submittedName>
</protein>
<sequence>MASNEDMNLYSYYVPNKIVAIVFAAIFIVLTALHMWRIIATRQWFGIAIIIGGLFEIVGLAARAYGHSHLNQLGPFIVQYVLVLLAPILYTAAVYMFLGRLIRVSGHPKLSFIRINWITKIFVVGDILCFLVQAFGGVSLANLANSKASDTAHKVDIAKNVILAGLALQVIFFLIFTLCSVIFHVRVSKRGIAETVDPTLHINIMLLSIYVTAFLITGRNVYRLVEYKSGTSGYLQEHEWPTYGLDVGLMALFMVITFFWYLADTKARVHGAATGNGKYGRVYDKDHEGAWSGNVHDDQFPLAQANTNEENYPAVSANVHERFYPPAQTNAYESGYGNPQSHLDDSYAGRGYGNTYNSSYGRVHGEV</sequence>
<dbReference type="InterPro" id="IPR007568">
    <property type="entry name" value="RTA1"/>
</dbReference>
<keyword evidence="3 5" id="KW-1133">Transmembrane helix</keyword>
<dbReference type="PANTHER" id="PTHR31465:SF27">
    <property type="entry name" value="DOMAIN PROTEIN, PUTATIVE (AFU_ORTHOLOGUE AFUA_3G01030)-RELATED"/>
    <property type="match status" value="1"/>
</dbReference>
<evidence type="ECO:0000313" key="6">
    <source>
        <dbReference type="EMBL" id="KAJ5098130.1"/>
    </source>
</evidence>
<evidence type="ECO:0000313" key="7">
    <source>
        <dbReference type="Proteomes" id="UP001149074"/>
    </source>
</evidence>
<dbReference type="GeneID" id="81356604"/>
<gene>
    <name evidence="6" type="ORF">N7532_005131</name>
</gene>
<dbReference type="AlphaFoldDB" id="A0A9W9K9P2"/>
<proteinExistence type="predicted"/>
<dbReference type="GO" id="GO:0016020">
    <property type="term" value="C:membrane"/>
    <property type="evidence" value="ECO:0007669"/>
    <property type="project" value="UniProtKB-SubCell"/>
</dbReference>
<evidence type="ECO:0000256" key="3">
    <source>
        <dbReference type="ARBA" id="ARBA00022989"/>
    </source>
</evidence>
<dbReference type="RefSeq" id="XP_056473784.1">
    <property type="nucleotide sequence ID" value="XM_056617625.1"/>
</dbReference>
<evidence type="ECO:0000256" key="1">
    <source>
        <dbReference type="ARBA" id="ARBA00004141"/>
    </source>
</evidence>
<reference evidence="6" key="1">
    <citation type="submission" date="2022-11" db="EMBL/GenBank/DDBJ databases">
        <authorList>
            <person name="Petersen C."/>
        </authorList>
    </citation>
    <scope>NUCLEOTIDE SEQUENCE</scope>
    <source>
        <strain evidence="6">IBT 30761</strain>
    </source>
</reference>
<dbReference type="OrthoDB" id="3358017at2759"/>
<feature type="transmembrane region" description="Helical" evidence="5">
    <location>
        <begin position="77"/>
        <end position="98"/>
    </location>
</feature>
<feature type="transmembrane region" description="Helical" evidence="5">
    <location>
        <begin position="242"/>
        <end position="263"/>
    </location>
</feature>
<feature type="transmembrane region" description="Helical" evidence="5">
    <location>
        <begin position="118"/>
        <end position="141"/>
    </location>
</feature>
<keyword evidence="7" id="KW-1185">Reference proteome</keyword>